<feature type="signal peptide" evidence="1">
    <location>
        <begin position="1"/>
        <end position="27"/>
    </location>
</feature>
<evidence type="ECO:0000313" key="3">
    <source>
        <dbReference type="Proteomes" id="UP000231019"/>
    </source>
</evidence>
<gene>
    <name evidence="2" type="ORF">COW36_01575</name>
</gene>
<reference evidence="2 3" key="1">
    <citation type="submission" date="2017-09" db="EMBL/GenBank/DDBJ databases">
        <title>Depth-based differentiation of microbial function through sediment-hosted aquifers and enrichment of novel symbionts in the deep terrestrial subsurface.</title>
        <authorList>
            <person name="Probst A.J."/>
            <person name="Ladd B."/>
            <person name="Jarett J.K."/>
            <person name="Geller-Mcgrath D.E."/>
            <person name="Sieber C.M."/>
            <person name="Emerson J.B."/>
            <person name="Anantharaman K."/>
            <person name="Thomas B.C."/>
            <person name="Malmstrom R."/>
            <person name="Stieglmeier M."/>
            <person name="Klingl A."/>
            <person name="Woyke T."/>
            <person name="Ryan C.M."/>
            <person name="Banfield J.F."/>
        </authorList>
    </citation>
    <scope>NUCLEOTIDE SEQUENCE [LARGE SCALE GENOMIC DNA]</scope>
    <source>
        <strain evidence="2">CG17_big_fil_post_rev_8_21_14_2_50_48_46</strain>
    </source>
</reference>
<feature type="chain" id="PRO_5014818302" description="Argininosuccinate lyase" evidence="1">
    <location>
        <begin position="28"/>
        <end position="150"/>
    </location>
</feature>
<evidence type="ECO:0000256" key="1">
    <source>
        <dbReference type="SAM" id="SignalP"/>
    </source>
</evidence>
<organism evidence="2 3">
    <name type="scientific">bacterium (Candidatus Blackallbacteria) CG17_big_fil_post_rev_8_21_14_2_50_48_46</name>
    <dbReference type="NCBI Taxonomy" id="2014261"/>
    <lineage>
        <taxon>Bacteria</taxon>
        <taxon>Candidatus Blackallbacteria</taxon>
    </lineage>
</organism>
<evidence type="ECO:0000313" key="2">
    <source>
        <dbReference type="EMBL" id="PIW19555.1"/>
    </source>
</evidence>
<sequence length="150" mass="16900">MITRTKFLKTVLLATCVILMGSSSAFSAPRQTTITLPNGLQIRPVQNKTLDFELVNNTGYIIKGLYLSPTGEESWEENILNEALGDGDSVQIQFSPDATATKWDMRADWQMEEGEGSQEYVYWIGLNLDEINRVTLLYNKDTDKTSARIE</sequence>
<accession>A0A2M7GBJ8</accession>
<dbReference type="Proteomes" id="UP000231019">
    <property type="component" value="Unassembled WGS sequence"/>
</dbReference>
<evidence type="ECO:0008006" key="4">
    <source>
        <dbReference type="Google" id="ProtNLM"/>
    </source>
</evidence>
<protein>
    <recommendedName>
        <fullName evidence="4">Argininosuccinate lyase</fullName>
    </recommendedName>
</protein>
<name>A0A2M7GBJ8_9BACT</name>
<dbReference type="EMBL" id="PFFQ01000004">
    <property type="protein sequence ID" value="PIW19555.1"/>
    <property type="molecule type" value="Genomic_DNA"/>
</dbReference>
<keyword evidence="1" id="KW-0732">Signal</keyword>
<dbReference type="AlphaFoldDB" id="A0A2M7GBJ8"/>
<comment type="caution">
    <text evidence="2">The sequence shown here is derived from an EMBL/GenBank/DDBJ whole genome shotgun (WGS) entry which is preliminary data.</text>
</comment>
<proteinExistence type="predicted"/>